<dbReference type="PRINTS" id="PR00149">
    <property type="entry name" value="FUMRATELYASE"/>
</dbReference>
<dbReference type="GO" id="GO:0006099">
    <property type="term" value="P:tricarboxylic acid cycle"/>
    <property type="evidence" value="ECO:0007669"/>
    <property type="project" value="InterPro"/>
</dbReference>
<comment type="caution">
    <text evidence="5">The sequence shown here is derived from an EMBL/GenBank/DDBJ whole genome shotgun (WGS) entry which is preliminary data.</text>
</comment>
<keyword evidence="1 5" id="KW-0456">Lyase</keyword>
<accession>A0A7V3YLY8</accession>
<feature type="coiled-coil region" evidence="2">
    <location>
        <begin position="145"/>
        <end position="172"/>
    </location>
</feature>
<dbReference type="EMBL" id="DTEN01000218">
    <property type="protein sequence ID" value="HGI75113.1"/>
    <property type="molecule type" value="Genomic_DNA"/>
</dbReference>
<keyword evidence="2" id="KW-0175">Coiled coil</keyword>
<dbReference type="InterPro" id="IPR008948">
    <property type="entry name" value="L-Aspartase-like"/>
</dbReference>
<evidence type="ECO:0000259" key="4">
    <source>
        <dbReference type="Pfam" id="PF10415"/>
    </source>
</evidence>
<dbReference type="CDD" id="cd01357">
    <property type="entry name" value="Aspartase"/>
    <property type="match status" value="1"/>
</dbReference>
<dbReference type="PANTHER" id="PTHR42696:SF2">
    <property type="entry name" value="ASPARTATE AMMONIA-LYASE"/>
    <property type="match status" value="1"/>
</dbReference>
<gene>
    <name evidence="5" type="ORF">ENU96_05490</name>
</gene>
<evidence type="ECO:0000259" key="3">
    <source>
        <dbReference type="Pfam" id="PF00206"/>
    </source>
</evidence>
<dbReference type="GO" id="GO:0005829">
    <property type="term" value="C:cytosol"/>
    <property type="evidence" value="ECO:0007669"/>
    <property type="project" value="TreeGrafter"/>
</dbReference>
<feature type="domain" description="Fumarase C C-terminal" evidence="4">
    <location>
        <begin position="403"/>
        <end position="454"/>
    </location>
</feature>
<dbReference type="NCBIfam" id="NF008909">
    <property type="entry name" value="PRK12273.1"/>
    <property type="match status" value="1"/>
</dbReference>
<dbReference type="Pfam" id="PF00206">
    <property type="entry name" value="Lyase_1"/>
    <property type="match status" value="1"/>
</dbReference>
<sequence>MRREQDFLGEKEIPEDRYFGIHALRARENFPLSLPVPRPLIRAFFAVKWACARANLEVGLLEEPVASAILKACEEGMAGRWDEEIIVPIFQGGAGTSLNMNVNEVIANRALEILGYDKGRYDIVNPFDTVNLSQSTNDVFPTALRVAALWEMEELEKAIVALQDALQKKEREFAGILKVGRTELQDAVPVTLGMEFGAWAEAIGRDRWRLWKVKERLKEVNLGGTAVGTGLNAHPRYIARAIAYLNEITGLPVARAMNTFENTQNLDVFSEVSGLLRTLAVNLRKITNDLRLLAMGPRAGIGEIVLPPLQEGSSIMPGKVNPVLCEYVEGIALDVLGKDVALSFAASSGQLELNHLLPFVAYFLLTMIEELRVACTVLAKNYIPLIRADESRCRELLERSFVLATCVVPYLGHEKTSLLVLECLKTGKDFRMLLLEKGLFTEEELGIILDPTELQKPGIPGMGKLKKSDHAGNTP</sequence>
<dbReference type="FunFam" id="1.20.200.10:FF:000001">
    <property type="entry name" value="Fumarate hydratase, mitochondrial"/>
    <property type="match status" value="1"/>
</dbReference>
<dbReference type="InterPro" id="IPR000362">
    <property type="entry name" value="Fumarate_lyase_fam"/>
</dbReference>
<dbReference type="PROSITE" id="PS00163">
    <property type="entry name" value="FUMARATE_LYASES"/>
    <property type="match status" value="1"/>
</dbReference>
<dbReference type="InterPro" id="IPR020557">
    <property type="entry name" value="Fumarate_lyase_CS"/>
</dbReference>
<evidence type="ECO:0000256" key="2">
    <source>
        <dbReference type="SAM" id="Coils"/>
    </source>
</evidence>
<dbReference type="SUPFAM" id="SSF48557">
    <property type="entry name" value="L-aspartase-like"/>
    <property type="match status" value="1"/>
</dbReference>
<feature type="domain" description="Fumarate lyase N-terminal" evidence="3">
    <location>
        <begin position="9"/>
        <end position="337"/>
    </location>
</feature>
<dbReference type="Pfam" id="PF10415">
    <property type="entry name" value="FumaraseC_C"/>
    <property type="match status" value="1"/>
</dbReference>
<name>A0A7V3YLY8_9BACT</name>
<dbReference type="AlphaFoldDB" id="A0A7V3YLY8"/>
<dbReference type="GO" id="GO:0006531">
    <property type="term" value="P:aspartate metabolic process"/>
    <property type="evidence" value="ECO:0007669"/>
    <property type="project" value="TreeGrafter"/>
</dbReference>
<organism evidence="5">
    <name type="scientific">Candidatus Caldatribacterium californiense</name>
    <dbReference type="NCBI Taxonomy" id="1454726"/>
    <lineage>
        <taxon>Bacteria</taxon>
        <taxon>Pseudomonadati</taxon>
        <taxon>Atribacterota</taxon>
        <taxon>Atribacteria</taxon>
        <taxon>Atribacterales</taxon>
        <taxon>Candidatus Caldatribacteriaceae</taxon>
        <taxon>Candidatus Caldatribacterium</taxon>
    </lineage>
</organism>
<evidence type="ECO:0000256" key="1">
    <source>
        <dbReference type="ARBA" id="ARBA00023239"/>
    </source>
</evidence>
<dbReference type="InterPro" id="IPR022761">
    <property type="entry name" value="Fumarate_lyase_N"/>
</dbReference>
<proteinExistence type="predicted"/>
<dbReference type="InterPro" id="IPR018951">
    <property type="entry name" value="Fumarase_C_C"/>
</dbReference>
<dbReference type="Gene3D" id="1.20.200.10">
    <property type="entry name" value="Fumarase/aspartase (Central domain)"/>
    <property type="match status" value="1"/>
</dbReference>
<reference evidence="5" key="1">
    <citation type="journal article" date="2020" name="mSystems">
        <title>Genome- and Community-Level Interaction Insights into Carbon Utilization and Element Cycling Functions of Hydrothermarchaeota in Hydrothermal Sediment.</title>
        <authorList>
            <person name="Zhou Z."/>
            <person name="Liu Y."/>
            <person name="Xu W."/>
            <person name="Pan J."/>
            <person name="Luo Z.H."/>
            <person name="Li M."/>
        </authorList>
    </citation>
    <scope>NUCLEOTIDE SEQUENCE [LARGE SCALE GENOMIC DNA]</scope>
    <source>
        <strain evidence="5">SpSt-716</strain>
    </source>
</reference>
<evidence type="ECO:0000313" key="5">
    <source>
        <dbReference type="EMBL" id="HGI75113.1"/>
    </source>
</evidence>
<dbReference type="PANTHER" id="PTHR42696">
    <property type="entry name" value="ASPARTATE AMMONIA-LYASE"/>
    <property type="match status" value="1"/>
</dbReference>
<protein>
    <submittedName>
        <fullName evidence="5">Aspartate ammonia-lyase</fullName>
    </submittedName>
</protein>
<dbReference type="InterPro" id="IPR024083">
    <property type="entry name" value="Fumarase/histidase_N"/>
</dbReference>
<dbReference type="Gene3D" id="1.10.275.10">
    <property type="entry name" value="Fumarase/aspartase (N-terminal domain)"/>
    <property type="match status" value="1"/>
</dbReference>
<dbReference type="Gene3D" id="1.10.40.30">
    <property type="entry name" value="Fumarase/aspartase (C-terminal domain)"/>
    <property type="match status" value="1"/>
</dbReference>
<dbReference type="GO" id="GO:0008797">
    <property type="term" value="F:aspartate ammonia-lyase activity"/>
    <property type="evidence" value="ECO:0007669"/>
    <property type="project" value="TreeGrafter"/>
</dbReference>
<dbReference type="InterPro" id="IPR051546">
    <property type="entry name" value="Aspartate_Ammonia-Lyase"/>
</dbReference>